<dbReference type="AlphaFoldDB" id="A0A314UE99"/>
<dbReference type="Proteomes" id="UP000250321">
    <property type="component" value="Unassembled WGS sequence"/>
</dbReference>
<keyword evidence="2" id="KW-1185">Reference proteome</keyword>
<name>A0A314UE99_PRUYE</name>
<gene>
    <name evidence="1" type="ORF">Pyn_27299</name>
</gene>
<evidence type="ECO:0000313" key="2">
    <source>
        <dbReference type="Proteomes" id="UP000250321"/>
    </source>
</evidence>
<dbReference type="EMBL" id="PJQY01003710">
    <property type="protein sequence ID" value="PQM35132.1"/>
    <property type="molecule type" value="Genomic_DNA"/>
</dbReference>
<sequence>MNLHSQYSKNAVFTSMPTWRPLGIFFTLLPASLATVGHAALKLPSASGAISVAFTSTPRGRGRTGQPCQERSASSCRIEGSWYSWPRTKSLEPRPRETGP</sequence>
<comment type="caution">
    <text evidence="1">The sequence shown here is derived from an EMBL/GenBank/DDBJ whole genome shotgun (WGS) entry which is preliminary data.</text>
</comment>
<organism evidence="1 2">
    <name type="scientific">Prunus yedoensis var. nudiflora</name>
    <dbReference type="NCBI Taxonomy" id="2094558"/>
    <lineage>
        <taxon>Eukaryota</taxon>
        <taxon>Viridiplantae</taxon>
        <taxon>Streptophyta</taxon>
        <taxon>Embryophyta</taxon>
        <taxon>Tracheophyta</taxon>
        <taxon>Spermatophyta</taxon>
        <taxon>Magnoliopsida</taxon>
        <taxon>eudicotyledons</taxon>
        <taxon>Gunneridae</taxon>
        <taxon>Pentapetalae</taxon>
        <taxon>rosids</taxon>
        <taxon>fabids</taxon>
        <taxon>Rosales</taxon>
        <taxon>Rosaceae</taxon>
        <taxon>Amygdaloideae</taxon>
        <taxon>Amygdaleae</taxon>
        <taxon>Prunus</taxon>
    </lineage>
</organism>
<evidence type="ECO:0000313" key="1">
    <source>
        <dbReference type="EMBL" id="PQM35132.1"/>
    </source>
</evidence>
<accession>A0A314UE99</accession>
<proteinExistence type="predicted"/>
<protein>
    <submittedName>
        <fullName evidence="1">Uncharacterized protein</fullName>
    </submittedName>
</protein>
<reference evidence="1 2" key="1">
    <citation type="submission" date="2018-02" db="EMBL/GenBank/DDBJ databases">
        <title>Draft genome of wild Prunus yedoensis var. nudiflora.</title>
        <authorList>
            <person name="Baek S."/>
            <person name="Kim J.-H."/>
            <person name="Choi K."/>
            <person name="Kim G.-B."/>
            <person name="Cho A."/>
            <person name="Jang H."/>
            <person name="Shin C.-H."/>
            <person name="Yu H.-J."/>
            <person name="Mun J.-H."/>
        </authorList>
    </citation>
    <scope>NUCLEOTIDE SEQUENCE [LARGE SCALE GENOMIC DNA]</scope>
    <source>
        <strain evidence="2">cv. Jeju island</strain>
        <tissue evidence="1">Leaf</tissue>
    </source>
</reference>